<organism evidence="1 2">
    <name type="scientific">Haemonchus placei</name>
    <name type="common">Barber's pole worm</name>
    <dbReference type="NCBI Taxonomy" id="6290"/>
    <lineage>
        <taxon>Eukaryota</taxon>
        <taxon>Metazoa</taxon>
        <taxon>Ecdysozoa</taxon>
        <taxon>Nematoda</taxon>
        <taxon>Chromadorea</taxon>
        <taxon>Rhabditida</taxon>
        <taxon>Rhabditina</taxon>
        <taxon>Rhabditomorpha</taxon>
        <taxon>Strongyloidea</taxon>
        <taxon>Trichostrongylidae</taxon>
        <taxon>Haemonchus</taxon>
    </lineage>
</organism>
<dbReference type="AlphaFoldDB" id="A0A3P7WB42"/>
<name>A0A3P7WB42_HAEPC</name>
<evidence type="ECO:0000313" key="2">
    <source>
        <dbReference type="Proteomes" id="UP000268014"/>
    </source>
</evidence>
<gene>
    <name evidence="1" type="ORF">HPLM_LOCUS10511</name>
</gene>
<accession>A0A3P7WB42</accession>
<reference evidence="1 2" key="1">
    <citation type="submission" date="2018-11" db="EMBL/GenBank/DDBJ databases">
        <authorList>
            <consortium name="Pathogen Informatics"/>
        </authorList>
    </citation>
    <scope>NUCLEOTIDE SEQUENCE [LARGE SCALE GENOMIC DNA]</scope>
    <source>
        <strain evidence="1 2">MHpl1</strain>
    </source>
</reference>
<keyword evidence="2" id="KW-1185">Reference proteome</keyword>
<evidence type="ECO:0000313" key="1">
    <source>
        <dbReference type="EMBL" id="VDO40393.1"/>
    </source>
</evidence>
<proteinExistence type="predicted"/>
<dbReference type="Proteomes" id="UP000268014">
    <property type="component" value="Unassembled WGS sequence"/>
</dbReference>
<sequence>MSGLGIDFVNPWATPSFLEQSNDFVVRGVINRSFFCFH</sequence>
<protein>
    <submittedName>
        <fullName evidence="1">Uncharacterized protein</fullName>
    </submittedName>
</protein>
<dbReference type="EMBL" id="UZAF01017318">
    <property type="protein sequence ID" value="VDO40393.1"/>
    <property type="molecule type" value="Genomic_DNA"/>
</dbReference>